<dbReference type="GO" id="GO:0005891">
    <property type="term" value="C:voltage-gated calcium channel complex"/>
    <property type="evidence" value="ECO:0007669"/>
    <property type="project" value="TreeGrafter"/>
</dbReference>
<keyword evidence="2" id="KW-1185">Reference proteome</keyword>
<dbReference type="EMBL" id="FZQP02001593">
    <property type="protein sequence ID" value="VVC93317.1"/>
    <property type="molecule type" value="Genomic_DNA"/>
</dbReference>
<evidence type="ECO:0000313" key="1">
    <source>
        <dbReference type="EMBL" id="VVC93317.1"/>
    </source>
</evidence>
<dbReference type="PANTHER" id="PTHR10166">
    <property type="entry name" value="VOLTAGE-DEPENDENT CALCIUM CHANNEL SUBUNIT ALPHA-2/DELTA-RELATED"/>
    <property type="match status" value="1"/>
</dbReference>
<accession>A0A5E4Q8I4</accession>
<gene>
    <name evidence="1" type="ORF">LSINAPIS_LOCUS5535</name>
</gene>
<sequence>MIEQREGETEIGVKVQYDGMRRVATRRQRYFYSPVEGTPYSLAAVLPDGYGMYELQAEQEIKHSPINVFKRRELESSSRLSFSSPEEQLLHFLSRAGRPGWKWMSVRPRALTLHNAHKKQDRDSYFCDKTLVQSLVRDAIVIKELDAHTGHASHSHPIATLMALLTRQGRFHKFVVSMSFVATRSGLLKWTENINSSRTTESTFQ</sequence>
<proteinExistence type="predicted"/>
<evidence type="ECO:0000313" key="2">
    <source>
        <dbReference type="Proteomes" id="UP000324832"/>
    </source>
</evidence>
<dbReference type="GO" id="GO:0005245">
    <property type="term" value="F:voltage-gated calcium channel activity"/>
    <property type="evidence" value="ECO:0007669"/>
    <property type="project" value="TreeGrafter"/>
</dbReference>
<dbReference type="PANTHER" id="PTHR10166:SF37">
    <property type="entry name" value="STOLID, ISOFORM H"/>
    <property type="match status" value="1"/>
</dbReference>
<reference evidence="1 2" key="1">
    <citation type="submission" date="2017-07" db="EMBL/GenBank/DDBJ databases">
        <authorList>
            <person name="Talla V."/>
            <person name="Backstrom N."/>
        </authorList>
    </citation>
    <scope>NUCLEOTIDE SEQUENCE [LARGE SCALE GENOMIC DNA]</scope>
</reference>
<dbReference type="AlphaFoldDB" id="A0A5E4Q8I4"/>
<dbReference type="Proteomes" id="UP000324832">
    <property type="component" value="Unassembled WGS sequence"/>
</dbReference>
<dbReference type="InterPro" id="IPR051173">
    <property type="entry name" value="Ca_channel_alpha-2/delta"/>
</dbReference>
<protein>
    <submittedName>
        <fullName evidence="1">Uncharacterized protein</fullName>
    </submittedName>
</protein>
<organism evidence="1 2">
    <name type="scientific">Leptidea sinapis</name>
    <dbReference type="NCBI Taxonomy" id="189913"/>
    <lineage>
        <taxon>Eukaryota</taxon>
        <taxon>Metazoa</taxon>
        <taxon>Ecdysozoa</taxon>
        <taxon>Arthropoda</taxon>
        <taxon>Hexapoda</taxon>
        <taxon>Insecta</taxon>
        <taxon>Pterygota</taxon>
        <taxon>Neoptera</taxon>
        <taxon>Endopterygota</taxon>
        <taxon>Lepidoptera</taxon>
        <taxon>Glossata</taxon>
        <taxon>Ditrysia</taxon>
        <taxon>Papilionoidea</taxon>
        <taxon>Pieridae</taxon>
        <taxon>Dismorphiinae</taxon>
        <taxon>Leptidea</taxon>
    </lineage>
</organism>
<name>A0A5E4Q8I4_9NEOP</name>